<evidence type="ECO:0000313" key="1">
    <source>
        <dbReference type="EMBL" id="KAG0460180.1"/>
    </source>
</evidence>
<comment type="caution">
    <text evidence="1">The sequence shown here is derived from an EMBL/GenBank/DDBJ whole genome shotgun (WGS) entry which is preliminary data.</text>
</comment>
<dbReference type="AlphaFoldDB" id="A0A835UGL7"/>
<reference evidence="1 2" key="1">
    <citation type="journal article" date="2020" name="Nat. Food">
        <title>A phased Vanilla planifolia genome enables genetic improvement of flavour and production.</title>
        <authorList>
            <person name="Hasing T."/>
            <person name="Tang H."/>
            <person name="Brym M."/>
            <person name="Khazi F."/>
            <person name="Huang T."/>
            <person name="Chambers A.H."/>
        </authorList>
    </citation>
    <scope>NUCLEOTIDE SEQUENCE [LARGE SCALE GENOMIC DNA]</scope>
    <source>
        <tissue evidence="1">Leaf</tissue>
    </source>
</reference>
<name>A0A835UGL7_VANPL</name>
<accession>A0A835UGL7</accession>
<protein>
    <submittedName>
        <fullName evidence="1">Uncharacterized protein</fullName>
    </submittedName>
</protein>
<sequence>MDGRGPLLQDIDAGSLQGWRALLSHGYILHPLIATFVGRYEVEAAFAGDDGYRVLDGGGCD</sequence>
<evidence type="ECO:0000313" key="2">
    <source>
        <dbReference type="Proteomes" id="UP000639772"/>
    </source>
</evidence>
<dbReference type="EMBL" id="JADCNM010000012">
    <property type="protein sequence ID" value="KAG0460180.1"/>
    <property type="molecule type" value="Genomic_DNA"/>
</dbReference>
<organism evidence="1 2">
    <name type="scientific">Vanilla planifolia</name>
    <name type="common">Vanilla</name>
    <dbReference type="NCBI Taxonomy" id="51239"/>
    <lineage>
        <taxon>Eukaryota</taxon>
        <taxon>Viridiplantae</taxon>
        <taxon>Streptophyta</taxon>
        <taxon>Embryophyta</taxon>
        <taxon>Tracheophyta</taxon>
        <taxon>Spermatophyta</taxon>
        <taxon>Magnoliopsida</taxon>
        <taxon>Liliopsida</taxon>
        <taxon>Asparagales</taxon>
        <taxon>Orchidaceae</taxon>
        <taxon>Vanilloideae</taxon>
        <taxon>Vanilleae</taxon>
        <taxon>Vanilla</taxon>
    </lineage>
</organism>
<dbReference type="Proteomes" id="UP000639772">
    <property type="component" value="Chromosome 12"/>
</dbReference>
<proteinExistence type="predicted"/>
<gene>
    <name evidence="1" type="ORF">HPP92_023308</name>
</gene>